<dbReference type="InterPro" id="IPR043729">
    <property type="entry name" value="DUF5672"/>
</dbReference>
<feature type="transmembrane region" description="Helical" evidence="1">
    <location>
        <begin position="9"/>
        <end position="26"/>
    </location>
</feature>
<feature type="domain" description="DUF5672" evidence="2">
    <location>
        <begin position="119"/>
        <end position="273"/>
    </location>
</feature>
<proteinExistence type="predicted"/>
<evidence type="ECO:0000256" key="1">
    <source>
        <dbReference type="SAM" id="Phobius"/>
    </source>
</evidence>
<reference evidence="3" key="1">
    <citation type="submission" date="2021-02" db="EMBL/GenBank/DDBJ databases">
        <title>Genome sequence Cadophora malorum strain M34.</title>
        <authorList>
            <person name="Stefanovic E."/>
            <person name="Vu D."/>
            <person name="Scully C."/>
            <person name="Dijksterhuis J."/>
            <person name="Roader J."/>
            <person name="Houbraken J."/>
        </authorList>
    </citation>
    <scope>NUCLEOTIDE SEQUENCE</scope>
    <source>
        <strain evidence="3">M34</strain>
    </source>
</reference>
<evidence type="ECO:0000313" key="4">
    <source>
        <dbReference type="Proteomes" id="UP000664132"/>
    </source>
</evidence>
<keyword evidence="4" id="KW-1185">Reference proteome</keyword>
<dbReference type="AlphaFoldDB" id="A0A8H7W211"/>
<dbReference type="EMBL" id="JAFJYH010000397">
    <property type="protein sequence ID" value="KAG4412227.1"/>
    <property type="molecule type" value="Genomic_DNA"/>
</dbReference>
<evidence type="ECO:0000313" key="3">
    <source>
        <dbReference type="EMBL" id="KAG4412227.1"/>
    </source>
</evidence>
<organism evidence="3 4">
    <name type="scientific">Cadophora malorum</name>
    <dbReference type="NCBI Taxonomy" id="108018"/>
    <lineage>
        <taxon>Eukaryota</taxon>
        <taxon>Fungi</taxon>
        <taxon>Dikarya</taxon>
        <taxon>Ascomycota</taxon>
        <taxon>Pezizomycotina</taxon>
        <taxon>Leotiomycetes</taxon>
        <taxon>Helotiales</taxon>
        <taxon>Ploettnerulaceae</taxon>
        <taxon>Cadophora</taxon>
    </lineage>
</organism>
<comment type="caution">
    <text evidence="3">The sequence shown here is derived from an EMBL/GenBank/DDBJ whole genome shotgun (WGS) entry which is preliminary data.</text>
</comment>
<keyword evidence="1" id="KW-1133">Transmembrane helix</keyword>
<accession>A0A8H7W211</accession>
<dbReference type="Pfam" id="PF18922">
    <property type="entry name" value="DUF5672"/>
    <property type="match status" value="1"/>
</dbReference>
<evidence type="ECO:0000259" key="2">
    <source>
        <dbReference type="Pfam" id="PF18922"/>
    </source>
</evidence>
<gene>
    <name evidence="3" type="ORF">IFR04_014639</name>
</gene>
<dbReference type="OrthoDB" id="10025998at2759"/>
<keyword evidence="1" id="KW-0812">Transmembrane</keyword>
<keyword evidence="1" id="KW-0472">Membrane</keyword>
<sequence length="305" mass="34495">MEFKPSKHVLVIALTTIGLLMLIFLTPHEDLVVKTKHLFDTVQNSAANGKKGGNNVALIIDTKYTKKLIPLILHYHSVLGPDWPIVFYTSQDTFDLHFSPETAVNQSAIWQRAVDDRVIDVRILPPEVDLTQRDAVNLFLSRRWLWEQMAPAQHVLTFQADSMMCGNSHRRIEEWLKYDYVGAPAASPLDPAPILYNGGLSLRNRTMILDILNEGNSLEEDSKKNDKIGGEDMWFSRKMAARGASLPDYMEALGFACQKDWHMGMMPEPLGYHKVHLNAPLRLKQIAQWCPEIALAAPGHLEPAY</sequence>
<name>A0A8H7W211_9HELO</name>
<protein>
    <recommendedName>
        <fullName evidence="2">DUF5672 domain-containing protein</fullName>
    </recommendedName>
</protein>
<dbReference type="Proteomes" id="UP000664132">
    <property type="component" value="Unassembled WGS sequence"/>
</dbReference>